<protein>
    <submittedName>
        <fullName evidence="12">Unannotated protein</fullName>
    </submittedName>
</protein>
<comment type="cofactor">
    <cofactor evidence="1">
        <name>[4Fe-4S] cluster</name>
        <dbReference type="ChEBI" id="CHEBI:49883"/>
    </cofactor>
</comment>
<feature type="domain" description="4Fe-4S Wbl-type" evidence="11">
    <location>
        <begin position="22"/>
        <end position="86"/>
    </location>
</feature>
<evidence type="ECO:0000256" key="6">
    <source>
        <dbReference type="ARBA" id="ARBA00023014"/>
    </source>
</evidence>
<dbReference type="GO" id="GO:0046872">
    <property type="term" value="F:metal ion binding"/>
    <property type="evidence" value="ECO:0007669"/>
    <property type="project" value="UniProtKB-KW"/>
</dbReference>
<organism evidence="12">
    <name type="scientific">freshwater metagenome</name>
    <dbReference type="NCBI Taxonomy" id="449393"/>
    <lineage>
        <taxon>unclassified sequences</taxon>
        <taxon>metagenomes</taxon>
        <taxon>ecological metagenomes</taxon>
    </lineage>
</organism>
<dbReference type="GO" id="GO:0045454">
    <property type="term" value="P:cell redox homeostasis"/>
    <property type="evidence" value="ECO:0007669"/>
    <property type="project" value="TreeGrafter"/>
</dbReference>
<gene>
    <name evidence="12" type="ORF">UFOPK1726_00286</name>
</gene>
<sequence>MPQQPLSQVPDDVVWTWQERGLCRTADPDVFFHPQNERGMARLRRDRAAKAICAGCPVKVECADYAIRAREPYGVWGGLTEEEREALYPKVPAAALPKISHTAELAADAPILGHAG</sequence>
<evidence type="ECO:0000256" key="8">
    <source>
        <dbReference type="ARBA" id="ARBA00023125"/>
    </source>
</evidence>
<name>A0A6J6E3W0_9ZZZZ</name>
<dbReference type="AlphaFoldDB" id="A0A6J6E3W0"/>
<keyword evidence="6" id="KW-0411">Iron-sulfur</keyword>
<dbReference type="PANTHER" id="PTHR38839">
    <property type="entry name" value="TRANSCRIPTIONAL REGULATOR WHID-RELATED"/>
    <property type="match status" value="1"/>
</dbReference>
<dbReference type="GO" id="GO:0051539">
    <property type="term" value="F:4 iron, 4 sulfur cluster binding"/>
    <property type="evidence" value="ECO:0007669"/>
    <property type="project" value="UniProtKB-KW"/>
</dbReference>
<keyword evidence="9" id="KW-1015">Disulfide bond</keyword>
<keyword evidence="4" id="KW-0479">Metal-binding</keyword>
<dbReference type="EMBL" id="CAEZTT010000019">
    <property type="protein sequence ID" value="CAB4571072.1"/>
    <property type="molecule type" value="Genomic_DNA"/>
</dbReference>
<keyword evidence="7" id="KW-0805">Transcription regulation</keyword>
<dbReference type="Pfam" id="PF02467">
    <property type="entry name" value="Whib"/>
    <property type="match status" value="1"/>
</dbReference>
<comment type="similarity">
    <text evidence="2">Belongs to the WhiB family.</text>
</comment>
<dbReference type="GO" id="GO:0047134">
    <property type="term" value="F:protein-disulfide reductase [NAD(P)H] activity"/>
    <property type="evidence" value="ECO:0007669"/>
    <property type="project" value="TreeGrafter"/>
</dbReference>
<dbReference type="GO" id="GO:0045892">
    <property type="term" value="P:negative regulation of DNA-templated transcription"/>
    <property type="evidence" value="ECO:0007669"/>
    <property type="project" value="TreeGrafter"/>
</dbReference>
<dbReference type="PROSITE" id="PS51674">
    <property type="entry name" value="4FE4S_WBL"/>
    <property type="match status" value="1"/>
</dbReference>
<evidence type="ECO:0000259" key="11">
    <source>
        <dbReference type="PROSITE" id="PS51674"/>
    </source>
</evidence>
<dbReference type="InterPro" id="IPR034768">
    <property type="entry name" value="4FE4S_WBL"/>
</dbReference>
<evidence type="ECO:0000256" key="1">
    <source>
        <dbReference type="ARBA" id="ARBA00001966"/>
    </source>
</evidence>
<keyword evidence="5" id="KW-0408">Iron</keyword>
<evidence type="ECO:0000256" key="9">
    <source>
        <dbReference type="ARBA" id="ARBA00023157"/>
    </source>
</evidence>
<keyword evidence="10" id="KW-0804">Transcription</keyword>
<keyword evidence="3" id="KW-0004">4Fe-4S</keyword>
<evidence type="ECO:0000256" key="2">
    <source>
        <dbReference type="ARBA" id="ARBA00006597"/>
    </source>
</evidence>
<dbReference type="GO" id="GO:0003677">
    <property type="term" value="F:DNA binding"/>
    <property type="evidence" value="ECO:0007669"/>
    <property type="project" value="UniProtKB-KW"/>
</dbReference>
<dbReference type="HAMAP" id="MF_01479">
    <property type="entry name" value="WhiB"/>
    <property type="match status" value="1"/>
</dbReference>
<proteinExistence type="inferred from homology"/>
<evidence type="ECO:0000256" key="4">
    <source>
        <dbReference type="ARBA" id="ARBA00022723"/>
    </source>
</evidence>
<accession>A0A6J6E3W0</accession>
<reference evidence="12" key="1">
    <citation type="submission" date="2020-05" db="EMBL/GenBank/DDBJ databases">
        <authorList>
            <person name="Chiriac C."/>
            <person name="Salcher M."/>
            <person name="Ghai R."/>
            <person name="Kavagutti S V."/>
        </authorList>
    </citation>
    <scope>NUCLEOTIDE SEQUENCE</scope>
</reference>
<evidence type="ECO:0000256" key="7">
    <source>
        <dbReference type="ARBA" id="ARBA00023015"/>
    </source>
</evidence>
<evidence type="ECO:0000256" key="3">
    <source>
        <dbReference type="ARBA" id="ARBA00022485"/>
    </source>
</evidence>
<dbReference type="InterPro" id="IPR003482">
    <property type="entry name" value="Whib"/>
</dbReference>
<keyword evidence="8" id="KW-0238">DNA-binding</keyword>
<evidence type="ECO:0000256" key="5">
    <source>
        <dbReference type="ARBA" id="ARBA00023004"/>
    </source>
</evidence>
<evidence type="ECO:0000313" key="12">
    <source>
        <dbReference type="EMBL" id="CAB4571072.1"/>
    </source>
</evidence>
<evidence type="ECO:0000256" key="10">
    <source>
        <dbReference type="ARBA" id="ARBA00023163"/>
    </source>
</evidence>